<feature type="region of interest" description="Disordered" evidence="5">
    <location>
        <begin position="82"/>
        <end position="113"/>
    </location>
</feature>
<dbReference type="GO" id="GO:0012505">
    <property type="term" value="C:endomembrane system"/>
    <property type="evidence" value="ECO:0007669"/>
    <property type="project" value="UniProtKB-SubCell"/>
</dbReference>
<dbReference type="InterPro" id="IPR006614">
    <property type="entry name" value="Peroxin/Ferlin"/>
</dbReference>
<comment type="subcellular location">
    <subcellularLocation>
        <location evidence="1">Endomembrane system</location>
        <topology evidence="1">Multi-pass membrane protein</topology>
    </subcellularLocation>
</comment>
<dbReference type="AlphaFoldDB" id="A0A2H1FWR6"/>
<proteinExistence type="predicted"/>
<dbReference type="Pfam" id="PF06398">
    <property type="entry name" value="Pex24p"/>
    <property type="match status" value="1"/>
</dbReference>
<evidence type="ECO:0000313" key="7">
    <source>
        <dbReference type="EMBL" id="SMR45752.1"/>
    </source>
</evidence>
<protein>
    <recommendedName>
        <fullName evidence="6">Peroxin/Ferlin domain-containing protein</fullName>
    </recommendedName>
</protein>
<evidence type="ECO:0000256" key="3">
    <source>
        <dbReference type="ARBA" id="ARBA00022989"/>
    </source>
</evidence>
<feature type="region of interest" description="Disordered" evidence="5">
    <location>
        <begin position="539"/>
        <end position="609"/>
    </location>
</feature>
<name>A0A2H1FWR6_ZYMTR</name>
<accession>A0A2H1FWR6</accession>
<dbReference type="Proteomes" id="UP000245764">
    <property type="component" value="Chromosome 2"/>
</dbReference>
<dbReference type="EMBL" id="LT854254">
    <property type="protein sequence ID" value="SMR45752.1"/>
    <property type="molecule type" value="Genomic_DNA"/>
</dbReference>
<dbReference type="InterPro" id="IPR052646">
    <property type="entry name" value="Peroxisomal_PEX28-32"/>
</dbReference>
<reference evidence="8" key="1">
    <citation type="submission" date="2017-05" db="EMBL/GenBank/DDBJ databases">
        <authorList>
            <person name="Song R."/>
            <person name="Chenine A.L."/>
            <person name="Ruprecht R.M."/>
        </authorList>
    </citation>
    <scope>NUCLEOTIDE SEQUENCE [LARGE SCALE GENOMIC DNA]</scope>
</reference>
<dbReference type="PANTHER" id="PTHR31679:SF2">
    <property type="entry name" value="PEROXISOMAL MEMBRANE PROTEIN PEX30-RELATED"/>
    <property type="match status" value="1"/>
</dbReference>
<evidence type="ECO:0000313" key="8">
    <source>
        <dbReference type="Proteomes" id="UP000245764"/>
    </source>
</evidence>
<sequence length="609" mass="68361">MSASAGIGIFSSGCNQNQKRQAGRSLRLRPTHLSLSSHFNHCLLPPSLTDNTPHSHACTRDAFLADHIGLLMAAFDTPWISMSDPQPSDERHDGSRDRSFPEPTVAGFSPNKLTTTRNRTGASVLIHQKSPLLAATPPQVTRALAYSHPFILPLNHLAGLLSWTTGDAWESFLLVAAFWFTVLYGDDVLRWAGPVVVIVFLIAGMYSRRYSPLSSTTWSGEKKLRRRADSDFQQRKSLDEILNTLQMFTNRCDVLLDPFLRLTEFLSTQTTATSASTRPALTSMFIRLLAITPIWVLLTLPPLRIITTHRVLLVLGTLGMTWHSRPARASRVILWRSRAVRAIVSIITGLHFSKPTSATDDKKPPPLPPRTPAALASALRAKGNKPGVRFTFAIYENQRRWIMLGFTSNMFLHERQSWTDEHLNTVPEKDSFELPDTDNDYTKWRWVEGSTWRLDSTWTDDSQSAKGVPRDKDGWTYYDNKWCGGGRINDWNKWTRRRRWIRDAELIEATPEEIEAANAAGQLETPNLLDGEGTSTAVKKKGWFGKRRPTNEAKAKVDKSDAKSVAGSVDTNASKRSRDDPEDDVHSPMSYRETQWDRSIGDGLAEGLG</sequence>
<feature type="compositionally biased region" description="Basic and acidic residues" evidence="5">
    <location>
        <begin position="88"/>
        <end position="100"/>
    </location>
</feature>
<dbReference type="SMART" id="SM00693">
    <property type="entry name" value="DysFN"/>
    <property type="match status" value="1"/>
</dbReference>
<dbReference type="InterPro" id="IPR010482">
    <property type="entry name" value="TECPR1-like_DysF"/>
</dbReference>
<keyword evidence="3" id="KW-1133">Transmembrane helix</keyword>
<feature type="compositionally biased region" description="Basic residues" evidence="5">
    <location>
        <begin position="539"/>
        <end position="548"/>
    </location>
</feature>
<dbReference type="GO" id="GO:0007031">
    <property type="term" value="P:peroxisome organization"/>
    <property type="evidence" value="ECO:0007669"/>
    <property type="project" value="UniProtKB-ARBA"/>
</dbReference>
<evidence type="ECO:0000259" key="6">
    <source>
        <dbReference type="SMART" id="SM00693"/>
    </source>
</evidence>
<evidence type="ECO:0000256" key="1">
    <source>
        <dbReference type="ARBA" id="ARBA00004127"/>
    </source>
</evidence>
<evidence type="ECO:0000256" key="4">
    <source>
        <dbReference type="ARBA" id="ARBA00023136"/>
    </source>
</evidence>
<dbReference type="PANTHER" id="PTHR31679">
    <property type="entry name" value="PEROXISOMAL MEMBRANE PROTEIN PEX30-RELATED"/>
    <property type="match status" value="1"/>
</dbReference>
<feature type="domain" description="Peroxin/Ferlin" evidence="6">
    <location>
        <begin position="387"/>
        <end position="455"/>
    </location>
</feature>
<evidence type="ECO:0000256" key="5">
    <source>
        <dbReference type="SAM" id="MobiDB-lite"/>
    </source>
</evidence>
<organism evidence="7 8">
    <name type="scientific">Zymoseptoria tritici ST99CH_1E4</name>
    <dbReference type="NCBI Taxonomy" id="1276532"/>
    <lineage>
        <taxon>Eukaryota</taxon>
        <taxon>Fungi</taxon>
        <taxon>Dikarya</taxon>
        <taxon>Ascomycota</taxon>
        <taxon>Pezizomycotina</taxon>
        <taxon>Dothideomycetes</taxon>
        <taxon>Dothideomycetidae</taxon>
        <taxon>Mycosphaerellales</taxon>
        <taxon>Mycosphaerellaceae</taxon>
        <taxon>Zymoseptoria</taxon>
    </lineage>
</organism>
<dbReference type="GO" id="GO:0005778">
    <property type="term" value="C:peroxisomal membrane"/>
    <property type="evidence" value="ECO:0007669"/>
    <property type="project" value="TreeGrafter"/>
</dbReference>
<keyword evidence="4" id="KW-0472">Membrane</keyword>
<evidence type="ECO:0000256" key="2">
    <source>
        <dbReference type="ARBA" id="ARBA00022692"/>
    </source>
</evidence>
<feature type="compositionally biased region" description="Basic and acidic residues" evidence="5">
    <location>
        <begin position="549"/>
        <end position="562"/>
    </location>
</feature>
<keyword evidence="2" id="KW-0812">Transmembrane</keyword>
<gene>
    <name evidence="7" type="ORF">ZT1E4_G2370</name>
</gene>